<dbReference type="EMBL" id="BQNB010015334">
    <property type="protein sequence ID" value="GJT38808.1"/>
    <property type="molecule type" value="Genomic_DNA"/>
</dbReference>
<gene>
    <name evidence="1" type="ORF">Tco_0938673</name>
</gene>
<keyword evidence="2" id="KW-1185">Reference proteome</keyword>
<proteinExistence type="predicted"/>
<organism evidence="1 2">
    <name type="scientific">Tanacetum coccineum</name>
    <dbReference type="NCBI Taxonomy" id="301880"/>
    <lineage>
        <taxon>Eukaryota</taxon>
        <taxon>Viridiplantae</taxon>
        <taxon>Streptophyta</taxon>
        <taxon>Embryophyta</taxon>
        <taxon>Tracheophyta</taxon>
        <taxon>Spermatophyta</taxon>
        <taxon>Magnoliopsida</taxon>
        <taxon>eudicotyledons</taxon>
        <taxon>Gunneridae</taxon>
        <taxon>Pentapetalae</taxon>
        <taxon>asterids</taxon>
        <taxon>campanulids</taxon>
        <taxon>Asterales</taxon>
        <taxon>Asteraceae</taxon>
        <taxon>Asteroideae</taxon>
        <taxon>Anthemideae</taxon>
        <taxon>Anthemidinae</taxon>
        <taxon>Tanacetum</taxon>
    </lineage>
</organism>
<protein>
    <submittedName>
        <fullName evidence="1">Uncharacterized protein</fullName>
    </submittedName>
</protein>
<reference evidence="1" key="1">
    <citation type="journal article" date="2022" name="Int. J. Mol. Sci.">
        <title>Draft Genome of Tanacetum Coccineum: Genomic Comparison of Closely Related Tanacetum-Family Plants.</title>
        <authorList>
            <person name="Yamashiro T."/>
            <person name="Shiraishi A."/>
            <person name="Nakayama K."/>
            <person name="Satake H."/>
        </authorList>
    </citation>
    <scope>NUCLEOTIDE SEQUENCE</scope>
</reference>
<sequence>MIPISSPLWNISTPGASGTFVVPVDPSPSPLVSANQPLGTALVVSNHSPKSAAALSTHVSVISKSNLSHPSGTGQSVVKIVRREENFCKIEESKLQAANAAL</sequence>
<comment type="caution">
    <text evidence="1">The sequence shown here is derived from an EMBL/GenBank/DDBJ whole genome shotgun (WGS) entry which is preliminary data.</text>
</comment>
<dbReference type="Proteomes" id="UP001151760">
    <property type="component" value="Unassembled WGS sequence"/>
</dbReference>
<name>A0ABQ5DJP6_9ASTR</name>
<evidence type="ECO:0000313" key="2">
    <source>
        <dbReference type="Proteomes" id="UP001151760"/>
    </source>
</evidence>
<accession>A0ABQ5DJP6</accession>
<evidence type="ECO:0000313" key="1">
    <source>
        <dbReference type="EMBL" id="GJT38808.1"/>
    </source>
</evidence>
<reference evidence="1" key="2">
    <citation type="submission" date="2022-01" db="EMBL/GenBank/DDBJ databases">
        <authorList>
            <person name="Yamashiro T."/>
            <person name="Shiraishi A."/>
            <person name="Satake H."/>
            <person name="Nakayama K."/>
        </authorList>
    </citation>
    <scope>NUCLEOTIDE SEQUENCE</scope>
</reference>